<reference evidence="1 2" key="1">
    <citation type="submission" date="2017-09" db="EMBL/GenBank/DDBJ databases">
        <title>Mdr eskape-Ghana.</title>
        <authorList>
            <person name="Agyepong N."/>
            <person name="Janice J."/>
            <person name="Samuelsen O."/>
            <person name="Owusu-Ofori A."/>
            <person name="Sundsfjord A."/>
            <person name="Essack S."/>
            <person name="Pedersen T."/>
        </authorList>
    </citation>
    <scope>NUCLEOTIDE SEQUENCE [LARGE SCALE GENOMIC DNA]</scope>
    <source>
        <strain evidence="1 2">46</strain>
    </source>
</reference>
<comment type="caution">
    <text evidence="1">The sequence shown here is derived from an EMBL/GenBank/DDBJ whole genome shotgun (WGS) entry which is preliminary data.</text>
</comment>
<organism evidence="1 2">
    <name type="scientific">Klebsiella quasipneumoniae</name>
    <dbReference type="NCBI Taxonomy" id="1463165"/>
    <lineage>
        <taxon>Bacteria</taxon>
        <taxon>Pseudomonadati</taxon>
        <taxon>Pseudomonadota</taxon>
        <taxon>Gammaproteobacteria</taxon>
        <taxon>Enterobacterales</taxon>
        <taxon>Enterobacteriaceae</taxon>
        <taxon>Klebsiella/Raoultella group</taxon>
        <taxon>Klebsiella</taxon>
        <taxon>Klebsiella pneumoniae complex</taxon>
    </lineage>
</organism>
<sequence length="63" mass="6653">MQAQPRRTKTVESLLCRAATAPCPADDPCDLSLINSPFLLKLAVGSLDTAVTLPPGRGHLRAP</sequence>
<dbReference type="AlphaFoldDB" id="A0A2A5MRC0"/>
<evidence type="ECO:0000313" key="1">
    <source>
        <dbReference type="EMBL" id="PCM63462.1"/>
    </source>
</evidence>
<protein>
    <submittedName>
        <fullName evidence="1">Uncharacterized protein</fullName>
    </submittedName>
</protein>
<evidence type="ECO:0000313" key="2">
    <source>
        <dbReference type="Proteomes" id="UP000217648"/>
    </source>
</evidence>
<accession>A0A2A5MRC0</accession>
<dbReference type="EMBL" id="NXHG01000001">
    <property type="protein sequence ID" value="PCM63462.1"/>
    <property type="molecule type" value="Genomic_DNA"/>
</dbReference>
<gene>
    <name evidence="1" type="ORF">CP911_02615</name>
</gene>
<dbReference type="Proteomes" id="UP000217648">
    <property type="component" value="Unassembled WGS sequence"/>
</dbReference>
<name>A0A2A5MRC0_9ENTR</name>
<proteinExistence type="predicted"/>